<dbReference type="EMBL" id="LBFI01000011">
    <property type="protein sequence ID" value="KKM47001.1"/>
    <property type="molecule type" value="Genomic_DNA"/>
</dbReference>
<evidence type="ECO:0000313" key="2">
    <source>
        <dbReference type="Proteomes" id="UP000052979"/>
    </source>
</evidence>
<dbReference type="PATRIC" id="fig|145458.8.peg.131"/>
<comment type="caution">
    <text evidence="1">The sequence shown here is derived from an EMBL/GenBank/DDBJ whole genome shotgun (WGS) entry which is preliminary data.</text>
</comment>
<dbReference type="AlphaFoldDB" id="A0A0U1PVN3"/>
<gene>
    <name evidence="1" type="ORF">VT73_00870</name>
</gene>
<sequence>MAYVGGIQNCSNSLVTRVIRYDAVSATSNSWGNETSGTLGVILSRTISSAYGHEFSTSESKSDEIRMEAKPHTGAKIYIGKEKTRIRGHWEMHFGSRFYGHYYWYLHDTVEGQMKGQAWKIRTVAAQPHC</sequence>
<proteinExistence type="predicted"/>
<name>A0A0U1PVN3_9MICO</name>
<dbReference type="Proteomes" id="UP000052979">
    <property type="component" value="Unassembled WGS sequence"/>
</dbReference>
<keyword evidence="2" id="KW-1185">Reference proteome</keyword>
<protein>
    <submittedName>
        <fullName evidence="1">Uncharacterized protein</fullName>
    </submittedName>
</protein>
<accession>A0A0U1PVN3</accession>
<organism evidence="1 2">
    <name type="scientific">Rathayibacter toxicus</name>
    <dbReference type="NCBI Taxonomy" id="145458"/>
    <lineage>
        <taxon>Bacteria</taxon>
        <taxon>Bacillati</taxon>
        <taxon>Actinomycetota</taxon>
        <taxon>Actinomycetes</taxon>
        <taxon>Micrococcales</taxon>
        <taxon>Microbacteriaceae</taxon>
        <taxon>Rathayibacter</taxon>
    </lineage>
</organism>
<reference evidence="1 2" key="1">
    <citation type="submission" date="2015-04" db="EMBL/GenBank/DDBJ databases">
        <title>Draft genome sequence of Rathayibacter toxicus strain FH-142 (AKA 70134 or CS 32), a Western Australian isolate.</title>
        <authorList>
            <consortium name="Consortium for Microbial Forensics and Genomics (microFORGE)"/>
            <person name="Knight B.M."/>
            <person name="Roberts D.P."/>
            <person name="Lin D."/>
            <person name="Hari K."/>
            <person name="Fletcher J."/>
            <person name="Melcher U."/>
            <person name="Blagden T."/>
            <person name="Luster D.G."/>
            <person name="Sechler A.J."/>
            <person name="Schneider W.L."/>
            <person name="Winegar R.A."/>
        </authorList>
    </citation>
    <scope>NUCLEOTIDE SEQUENCE [LARGE SCALE GENOMIC DNA]</scope>
    <source>
        <strain evidence="1 2">FH142</strain>
    </source>
</reference>
<evidence type="ECO:0000313" key="1">
    <source>
        <dbReference type="EMBL" id="KKM47001.1"/>
    </source>
</evidence>